<dbReference type="RefSeq" id="WP_163298247.1">
    <property type="nucleotide sequence ID" value="NZ_JAAGRR010000034.1"/>
</dbReference>
<dbReference type="PANTHER" id="PTHR43724:SF1">
    <property type="entry name" value="PYRUVATE SYNTHASE SUBUNIT PORD"/>
    <property type="match status" value="1"/>
</dbReference>
<evidence type="ECO:0000259" key="7">
    <source>
        <dbReference type="PROSITE" id="PS51379"/>
    </source>
</evidence>
<dbReference type="PROSITE" id="PS51379">
    <property type="entry name" value="4FE4S_FER_2"/>
    <property type="match status" value="2"/>
</dbReference>
<feature type="domain" description="4Fe-4S ferredoxin-type" evidence="7">
    <location>
        <begin position="36"/>
        <end position="65"/>
    </location>
</feature>
<evidence type="ECO:0000313" key="9">
    <source>
        <dbReference type="Proteomes" id="UP000469346"/>
    </source>
</evidence>
<keyword evidence="2" id="KW-0004">4Fe-4S</keyword>
<gene>
    <name evidence="8" type="ORF">G3N55_04470</name>
</gene>
<dbReference type="InterPro" id="IPR011898">
    <property type="entry name" value="PorD_KorD"/>
</dbReference>
<name>A0A6N9TLE9_DISTH</name>
<dbReference type="Proteomes" id="UP000469346">
    <property type="component" value="Unassembled WGS sequence"/>
</dbReference>
<evidence type="ECO:0000256" key="5">
    <source>
        <dbReference type="ARBA" id="ARBA00023004"/>
    </source>
</evidence>
<dbReference type="GO" id="GO:0051539">
    <property type="term" value="F:4 iron, 4 sulfur cluster binding"/>
    <property type="evidence" value="ECO:0007669"/>
    <property type="project" value="UniProtKB-KW"/>
</dbReference>
<dbReference type="GO" id="GO:0046872">
    <property type="term" value="F:metal ion binding"/>
    <property type="evidence" value="ECO:0007669"/>
    <property type="project" value="UniProtKB-KW"/>
</dbReference>
<evidence type="ECO:0000313" key="8">
    <source>
        <dbReference type="EMBL" id="NDY42102.1"/>
    </source>
</evidence>
<dbReference type="NCBIfam" id="TIGR02179">
    <property type="entry name" value="PorD_KorD"/>
    <property type="match status" value="1"/>
</dbReference>
<comment type="cofactor">
    <cofactor evidence="1">
        <name>[4Fe-4S] cluster</name>
        <dbReference type="ChEBI" id="CHEBI:49883"/>
    </cofactor>
</comment>
<evidence type="ECO:0000256" key="6">
    <source>
        <dbReference type="ARBA" id="ARBA00023014"/>
    </source>
</evidence>
<dbReference type="Pfam" id="PF14697">
    <property type="entry name" value="Fer4_21"/>
    <property type="match status" value="1"/>
</dbReference>
<feature type="domain" description="4Fe-4S ferredoxin-type" evidence="7">
    <location>
        <begin position="66"/>
        <end position="95"/>
    </location>
</feature>
<reference evidence="8 9" key="1">
    <citation type="submission" date="2020-02" db="EMBL/GenBank/DDBJ databases">
        <title>Comparative genomics of sulfur disproportionating microorganisms.</title>
        <authorList>
            <person name="Ward L.M."/>
            <person name="Bertran E."/>
            <person name="Johnston D.T."/>
        </authorList>
    </citation>
    <scope>NUCLEOTIDE SEQUENCE [LARGE SCALE GENOMIC DNA]</scope>
    <source>
        <strain evidence="8 9">DSM 100025</strain>
    </source>
</reference>
<dbReference type="InterPro" id="IPR017900">
    <property type="entry name" value="4Fe4S_Fe_S_CS"/>
</dbReference>
<keyword evidence="4" id="KW-0677">Repeat</keyword>
<dbReference type="SUPFAM" id="SSF54862">
    <property type="entry name" value="4Fe-4S ferredoxins"/>
    <property type="match status" value="1"/>
</dbReference>
<accession>A0A6N9TLE9</accession>
<dbReference type="PROSITE" id="PS00198">
    <property type="entry name" value="4FE4S_FER_1"/>
    <property type="match status" value="1"/>
</dbReference>
<dbReference type="InterPro" id="IPR017896">
    <property type="entry name" value="4Fe4S_Fe-S-bd"/>
</dbReference>
<dbReference type="GO" id="GO:0016625">
    <property type="term" value="F:oxidoreductase activity, acting on the aldehyde or oxo group of donors, iron-sulfur protein as acceptor"/>
    <property type="evidence" value="ECO:0007669"/>
    <property type="project" value="InterPro"/>
</dbReference>
<keyword evidence="3" id="KW-0479">Metal-binding</keyword>
<dbReference type="PANTHER" id="PTHR43724">
    <property type="entry name" value="PYRUVATE SYNTHASE SUBUNIT PORD"/>
    <property type="match status" value="1"/>
</dbReference>
<evidence type="ECO:0000256" key="4">
    <source>
        <dbReference type="ARBA" id="ARBA00022737"/>
    </source>
</evidence>
<organism evidence="8 9">
    <name type="scientific">Dissulfurirhabdus thermomarina</name>
    <dbReference type="NCBI Taxonomy" id="1765737"/>
    <lineage>
        <taxon>Bacteria</taxon>
        <taxon>Deltaproteobacteria</taxon>
        <taxon>Dissulfurirhabdaceae</taxon>
        <taxon>Dissulfurirhabdus</taxon>
    </lineage>
</organism>
<protein>
    <submittedName>
        <fullName evidence="8">4Fe-4S dicluster domain-containing protein</fullName>
    </submittedName>
</protein>
<evidence type="ECO:0000256" key="2">
    <source>
        <dbReference type="ARBA" id="ARBA00022485"/>
    </source>
</evidence>
<sequence length="96" mass="10828">MAKTDAIIGWKTITFGCHVLEPGSTAKFRTGDWRSQRPVTDREKCIKCGMCWIFCPDMAYSQTEDGYYVADMEYCKGCGICAHECPKDAITMVPEE</sequence>
<proteinExistence type="predicted"/>
<dbReference type="AlphaFoldDB" id="A0A6N9TLE9"/>
<dbReference type="Gene3D" id="3.30.70.20">
    <property type="match status" value="1"/>
</dbReference>
<keyword evidence="9" id="KW-1185">Reference proteome</keyword>
<evidence type="ECO:0000256" key="3">
    <source>
        <dbReference type="ARBA" id="ARBA00022723"/>
    </source>
</evidence>
<keyword evidence="6" id="KW-0411">Iron-sulfur</keyword>
<comment type="caution">
    <text evidence="8">The sequence shown here is derived from an EMBL/GenBank/DDBJ whole genome shotgun (WGS) entry which is preliminary data.</text>
</comment>
<evidence type="ECO:0000256" key="1">
    <source>
        <dbReference type="ARBA" id="ARBA00001966"/>
    </source>
</evidence>
<keyword evidence="5" id="KW-0408">Iron</keyword>
<dbReference type="EMBL" id="JAAGRR010000034">
    <property type="protein sequence ID" value="NDY42102.1"/>
    <property type="molecule type" value="Genomic_DNA"/>
</dbReference>